<reference evidence="2 3" key="1">
    <citation type="journal article" date="2015" name="Genome Announc.">
        <title>Expanding the biotechnology potential of lactobacilli through comparative genomics of 213 strains and associated genera.</title>
        <authorList>
            <person name="Sun Z."/>
            <person name="Harris H.M."/>
            <person name="McCann A."/>
            <person name="Guo C."/>
            <person name="Argimon S."/>
            <person name="Zhang W."/>
            <person name="Yang X."/>
            <person name="Jeffery I.B."/>
            <person name="Cooney J.C."/>
            <person name="Kagawa T.F."/>
            <person name="Liu W."/>
            <person name="Song Y."/>
            <person name="Salvetti E."/>
            <person name="Wrobel A."/>
            <person name="Rasinkangas P."/>
            <person name="Parkhill J."/>
            <person name="Rea M.C."/>
            <person name="O'Sullivan O."/>
            <person name="Ritari J."/>
            <person name="Douillard F.P."/>
            <person name="Paul Ross R."/>
            <person name="Yang R."/>
            <person name="Briner A.E."/>
            <person name="Felis G.E."/>
            <person name="de Vos W.M."/>
            <person name="Barrangou R."/>
            <person name="Klaenhammer T.R."/>
            <person name="Caufield P.W."/>
            <person name="Cui Y."/>
            <person name="Zhang H."/>
            <person name="O'Toole P.W."/>
        </authorList>
    </citation>
    <scope>NUCLEOTIDE SEQUENCE [LARGE SCALE GENOMIC DNA]</scope>
    <source>
        <strain evidence="2 3">DSM 20515</strain>
    </source>
</reference>
<feature type="transmembrane region" description="Helical" evidence="1">
    <location>
        <begin position="150"/>
        <end position="169"/>
    </location>
</feature>
<dbReference type="Proteomes" id="UP000051845">
    <property type="component" value="Unassembled WGS sequence"/>
</dbReference>
<feature type="transmembrane region" description="Helical" evidence="1">
    <location>
        <begin position="181"/>
        <end position="205"/>
    </location>
</feature>
<accession>A0A0R2BPE0</accession>
<proteinExistence type="predicted"/>
<organism evidence="2 3">
    <name type="scientific">Secundilactobacillus collinoides DSM 20515 = JCM 1123</name>
    <dbReference type="NCBI Taxonomy" id="1423733"/>
    <lineage>
        <taxon>Bacteria</taxon>
        <taxon>Bacillati</taxon>
        <taxon>Bacillota</taxon>
        <taxon>Bacilli</taxon>
        <taxon>Lactobacillales</taxon>
        <taxon>Lactobacillaceae</taxon>
        <taxon>Secundilactobacillus</taxon>
    </lineage>
</organism>
<feature type="transmembrane region" description="Helical" evidence="1">
    <location>
        <begin position="122"/>
        <end position="144"/>
    </location>
</feature>
<keyword evidence="1" id="KW-0812">Transmembrane</keyword>
<evidence type="ECO:0000313" key="2">
    <source>
        <dbReference type="EMBL" id="KRM77123.1"/>
    </source>
</evidence>
<keyword evidence="1" id="KW-1133">Transmembrane helix</keyword>
<dbReference type="RefSeq" id="WP_054761381.1">
    <property type="nucleotide sequence ID" value="NZ_AYYR01000013.1"/>
</dbReference>
<sequence>MYTIQQVMHIVYQNQTAVIIMALMTYAFGFAQYITSMVMQVHDKEAPFYFWMHAWYFAHDLTFSLLFHQWFYVVHFWLFEVLWAGCVVFVGIELFSLFYSVKYERNIIWRKFLKHDVTLNQGWLYGICGYILGFALFFLIRLGIGDQMCLILMMSTNAILALAVSFKLQEMGDRRFGTIMLGWYTLFGTIFTFMPKGYGFFATLIQPLDGTWFSVLGVICVVFAIRYLVIAYRLPRRHVLRENLD</sequence>
<feature type="transmembrane region" description="Helical" evidence="1">
    <location>
        <begin position="17"/>
        <end position="36"/>
    </location>
</feature>
<gene>
    <name evidence="2" type="ORF">FC82_GL000359</name>
</gene>
<protein>
    <submittedName>
        <fullName evidence="2">Uncharacterized protein</fullName>
    </submittedName>
</protein>
<dbReference type="PATRIC" id="fig|1423733.4.peg.381"/>
<evidence type="ECO:0000313" key="3">
    <source>
        <dbReference type="Proteomes" id="UP000051845"/>
    </source>
</evidence>
<feature type="transmembrane region" description="Helical" evidence="1">
    <location>
        <begin position="77"/>
        <end position="101"/>
    </location>
</feature>
<dbReference type="AlphaFoldDB" id="A0A0R2BPE0"/>
<dbReference type="EMBL" id="AYYR01000013">
    <property type="protein sequence ID" value="KRM77123.1"/>
    <property type="molecule type" value="Genomic_DNA"/>
</dbReference>
<keyword evidence="1" id="KW-0472">Membrane</keyword>
<name>A0A0R2BPE0_SECCO</name>
<feature type="transmembrane region" description="Helical" evidence="1">
    <location>
        <begin position="211"/>
        <end position="232"/>
    </location>
</feature>
<comment type="caution">
    <text evidence="2">The sequence shown here is derived from an EMBL/GenBank/DDBJ whole genome shotgun (WGS) entry which is preliminary data.</text>
</comment>
<evidence type="ECO:0000256" key="1">
    <source>
        <dbReference type="SAM" id="Phobius"/>
    </source>
</evidence>